<proteinExistence type="predicted"/>
<dbReference type="GO" id="GO:0003677">
    <property type="term" value="F:DNA binding"/>
    <property type="evidence" value="ECO:0007669"/>
    <property type="project" value="UniProtKB-KW"/>
</dbReference>
<evidence type="ECO:0000256" key="1">
    <source>
        <dbReference type="PROSITE-ProRule" id="PRU00169"/>
    </source>
</evidence>
<evidence type="ECO:0000313" key="4">
    <source>
        <dbReference type="Proteomes" id="UP000269412"/>
    </source>
</evidence>
<name>A0A495ECC6_9FLAO</name>
<feature type="domain" description="Response regulatory" evidence="2">
    <location>
        <begin position="6"/>
        <end position="133"/>
    </location>
</feature>
<dbReference type="Gene3D" id="3.40.50.2300">
    <property type="match status" value="1"/>
</dbReference>
<sequence length="220" mass="25337">MKLIIKILMVDDHPIILKGYELSLNEFSDNYIFEFYKAQNSVEAVNLIEQNEPDFFHIVFLDIRLPVNNDYALINGEDLGIKIRKTTNSKIIVLSSIGDTQRIYSILNNLEPDGYIIKTETTPEILLDAIDAVLNDRNYFSSKIKKLKNVQNSENPTLDVYDIKILYFLSVGEKMKNLPDFVHLSIASIERRKKKIKAYFGNKEASDRQLIEAAKEKGFI</sequence>
<dbReference type="RefSeq" id="WP_147406396.1">
    <property type="nucleotide sequence ID" value="NZ_RBIQ01000007.1"/>
</dbReference>
<dbReference type="EMBL" id="RBIQ01000007">
    <property type="protein sequence ID" value="RKR14279.1"/>
    <property type="molecule type" value="Genomic_DNA"/>
</dbReference>
<feature type="modified residue" description="4-aspartylphosphate" evidence="1">
    <location>
        <position position="62"/>
    </location>
</feature>
<comment type="caution">
    <text evidence="3">The sequence shown here is derived from an EMBL/GenBank/DDBJ whole genome shotgun (WGS) entry which is preliminary data.</text>
</comment>
<protein>
    <submittedName>
        <fullName evidence="3">DNA-binding NarL/FixJ family response regulator</fullName>
    </submittedName>
</protein>
<evidence type="ECO:0000313" key="3">
    <source>
        <dbReference type="EMBL" id="RKR14279.1"/>
    </source>
</evidence>
<dbReference type="InterPro" id="IPR001789">
    <property type="entry name" value="Sig_transdc_resp-reg_receiver"/>
</dbReference>
<dbReference type="PROSITE" id="PS50110">
    <property type="entry name" value="RESPONSE_REGULATORY"/>
    <property type="match status" value="1"/>
</dbReference>
<reference evidence="3 4" key="1">
    <citation type="submission" date="2018-10" db="EMBL/GenBank/DDBJ databases">
        <title>Genomic Encyclopedia of Archaeal and Bacterial Type Strains, Phase II (KMG-II): from individual species to whole genera.</title>
        <authorList>
            <person name="Goeker M."/>
        </authorList>
    </citation>
    <scope>NUCLEOTIDE SEQUENCE [LARGE SCALE GENOMIC DNA]</scope>
    <source>
        <strain evidence="3 4">DSM 25230</strain>
    </source>
</reference>
<accession>A0A495ECC6</accession>
<keyword evidence="1" id="KW-0597">Phosphoprotein</keyword>
<keyword evidence="4" id="KW-1185">Reference proteome</keyword>
<organism evidence="3 4">
    <name type="scientific">Maribacter vaceletii</name>
    <dbReference type="NCBI Taxonomy" id="1206816"/>
    <lineage>
        <taxon>Bacteria</taxon>
        <taxon>Pseudomonadati</taxon>
        <taxon>Bacteroidota</taxon>
        <taxon>Flavobacteriia</taxon>
        <taxon>Flavobacteriales</taxon>
        <taxon>Flavobacteriaceae</taxon>
        <taxon>Maribacter</taxon>
    </lineage>
</organism>
<dbReference type="Pfam" id="PF00072">
    <property type="entry name" value="Response_reg"/>
    <property type="match status" value="1"/>
</dbReference>
<gene>
    <name evidence="3" type="ORF">CLV91_0354</name>
</gene>
<keyword evidence="3" id="KW-0238">DNA-binding</keyword>
<dbReference type="OrthoDB" id="651456at2"/>
<dbReference type="AlphaFoldDB" id="A0A495ECC6"/>
<dbReference type="SUPFAM" id="SSF52172">
    <property type="entry name" value="CheY-like"/>
    <property type="match status" value="1"/>
</dbReference>
<dbReference type="Proteomes" id="UP000269412">
    <property type="component" value="Unassembled WGS sequence"/>
</dbReference>
<dbReference type="InterPro" id="IPR011006">
    <property type="entry name" value="CheY-like_superfamily"/>
</dbReference>
<evidence type="ECO:0000259" key="2">
    <source>
        <dbReference type="PROSITE" id="PS50110"/>
    </source>
</evidence>
<dbReference type="GO" id="GO:0000160">
    <property type="term" value="P:phosphorelay signal transduction system"/>
    <property type="evidence" value="ECO:0007669"/>
    <property type="project" value="InterPro"/>
</dbReference>
<dbReference type="SMART" id="SM00448">
    <property type="entry name" value="REC"/>
    <property type="match status" value="1"/>
</dbReference>